<dbReference type="InterPro" id="IPR059215">
    <property type="entry name" value="BRCT2_TopBP1-like"/>
</dbReference>
<dbReference type="Proteomes" id="UP000703661">
    <property type="component" value="Unassembled WGS sequence"/>
</dbReference>
<proteinExistence type="predicted"/>
<protein>
    <submittedName>
        <fullName evidence="4">DNA topoisomerase 2-binding protein 1</fullName>
    </submittedName>
</protein>
<feature type="region of interest" description="Disordered" evidence="2">
    <location>
        <begin position="339"/>
        <end position="361"/>
    </location>
</feature>
<dbReference type="SMART" id="SM00292">
    <property type="entry name" value="BRCT"/>
    <property type="match status" value="2"/>
</dbReference>
<dbReference type="Gene3D" id="3.40.50.10190">
    <property type="entry name" value="BRCT domain"/>
    <property type="match status" value="2"/>
</dbReference>
<evidence type="ECO:0000313" key="5">
    <source>
        <dbReference type="Proteomes" id="UP000703661"/>
    </source>
</evidence>
<dbReference type="GO" id="GO:0033314">
    <property type="term" value="P:mitotic DNA replication checkpoint signaling"/>
    <property type="evidence" value="ECO:0007669"/>
    <property type="project" value="TreeGrafter"/>
</dbReference>
<dbReference type="InterPro" id="IPR036420">
    <property type="entry name" value="BRCT_dom_sf"/>
</dbReference>
<reference evidence="4" key="1">
    <citation type="journal article" date="2020" name="Fungal Divers.">
        <title>Resolving the Mortierellaceae phylogeny through synthesis of multi-gene phylogenetics and phylogenomics.</title>
        <authorList>
            <person name="Vandepol N."/>
            <person name="Liber J."/>
            <person name="Desiro A."/>
            <person name="Na H."/>
            <person name="Kennedy M."/>
            <person name="Barry K."/>
            <person name="Grigoriev I.V."/>
            <person name="Miller A.N."/>
            <person name="O'Donnell K."/>
            <person name="Stajich J.E."/>
            <person name="Bonito G."/>
        </authorList>
    </citation>
    <scope>NUCLEOTIDE SEQUENCE</scope>
    <source>
        <strain evidence="4">NRRL 2769</strain>
    </source>
</reference>
<keyword evidence="1" id="KW-0677">Repeat</keyword>
<name>A0A9P6STC0_9FUNG</name>
<evidence type="ECO:0000256" key="2">
    <source>
        <dbReference type="SAM" id="MobiDB-lite"/>
    </source>
</evidence>
<dbReference type="EMBL" id="JAAAID010003187">
    <property type="protein sequence ID" value="KAF9999981.1"/>
    <property type="molecule type" value="Genomic_DNA"/>
</dbReference>
<dbReference type="GO" id="GO:0007095">
    <property type="term" value="P:mitotic G2 DNA damage checkpoint signaling"/>
    <property type="evidence" value="ECO:0007669"/>
    <property type="project" value="TreeGrafter"/>
</dbReference>
<accession>A0A9P6STC0</accession>
<feature type="domain" description="BRCT" evidence="3">
    <location>
        <begin position="125"/>
        <end position="220"/>
    </location>
</feature>
<evidence type="ECO:0000313" key="4">
    <source>
        <dbReference type="EMBL" id="KAF9999981.1"/>
    </source>
</evidence>
<dbReference type="PANTHER" id="PTHR13561:SF20">
    <property type="entry name" value="DNA TOPOISOMERASE 2-BINDING PROTEIN 1"/>
    <property type="match status" value="1"/>
</dbReference>
<feature type="compositionally biased region" description="Polar residues" evidence="2">
    <location>
        <begin position="292"/>
        <end position="318"/>
    </location>
</feature>
<feature type="compositionally biased region" description="Polar residues" evidence="2">
    <location>
        <begin position="238"/>
        <end position="281"/>
    </location>
</feature>
<evidence type="ECO:0000259" key="3">
    <source>
        <dbReference type="PROSITE" id="PS50172"/>
    </source>
</evidence>
<dbReference type="Pfam" id="PF12738">
    <property type="entry name" value="PTCB-BRCT"/>
    <property type="match status" value="1"/>
</dbReference>
<evidence type="ECO:0000256" key="1">
    <source>
        <dbReference type="ARBA" id="ARBA00022737"/>
    </source>
</evidence>
<comment type="caution">
    <text evidence="4">The sequence shown here is derived from an EMBL/GenBank/DDBJ whole genome shotgun (WGS) entry which is preliminary data.</text>
</comment>
<dbReference type="PANTHER" id="PTHR13561">
    <property type="entry name" value="DNA REPLICATION REGULATOR DPB11-RELATED"/>
    <property type="match status" value="1"/>
</dbReference>
<organism evidence="4 5">
    <name type="scientific">Entomortierella chlamydospora</name>
    <dbReference type="NCBI Taxonomy" id="101097"/>
    <lineage>
        <taxon>Eukaryota</taxon>
        <taxon>Fungi</taxon>
        <taxon>Fungi incertae sedis</taxon>
        <taxon>Mucoromycota</taxon>
        <taxon>Mortierellomycotina</taxon>
        <taxon>Mortierellomycetes</taxon>
        <taxon>Mortierellales</taxon>
        <taxon>Mortierellaceae</taxon>
        <taxon>Entomortierella</taxon>
    </lineage>
</organism>
<dbReference type="PROSITE" id="PS50172">
    <property type="entry name" value="BRCT"/>
    <property type="match status" value="2"/>
</dbReference>
<dbReference type="InterPro" id="IPR001357">
    <property type="entry name" value="BRCT_dom"/>
</dbReference>
<dbReference type="AlphaFoldDB" id="A0A9P6STC0"/>
<feature type="region of interest" description="Disordered" evidence="2">
    <location>
        <begin position="214"/>
        <end position="318"/>
    </location>
</feature>
<feature type="domain" description="BRCT" evidence="3">
    <location>
        <begin position="32"/>
        <end position="89"/>
    </location>
</feature>
<keyword evidence="5" id="KW-1185">Reference proteome</keyword>
<gene>
    <name evidence="4" type="primary">TOPBP1</name>
    <name evidence="4" type="ORF">BGZ80_006450</name>
</gene>
<feature type="compositionally biased region" description="Polar residues" evidence="2">
    <location>
        <begin position="339"/>
        <end position="352"/>
    </location>
</feature>
<dbReference type="CDD" id="cd17731">
    <property type="entry name" value="BRCT_TopBP1_rpt2_like"/>
    <property type="match status" value="1"/>
</dbReference>
<dbReference type="SUPFAM" id="SSF52113">
    <property type="entry name" value="BRCT domain"/>
    <property type="match status" value="2"/>
</dbReference>
<sequence>VAFELRIPVLSPEWLDFIYLEWKKGEQVDLRKRQDVLRETIQHGGKYTNDLLKGITTHLICDQPTGEKYTSALQWGIKCVPRQWFRDTLSNLDRRKSANGKAMAGLQKEPDHGDSLDDETFRIIPTNTYLELCQIYLCPSFSQALTARLKKLIRAAGGVHIADYDSESVTHVLVPSDKLAPTTMELFKGETTLTPYIVNQQWLRNSNRERKALPETDYIVPFPTRTEDGQPKPVRFEGSTTWSTDKLVNSRDTNGGAKSNFATLRNQPKTPTTAVNPSDTESMAYRNKTDESPATTPPSYKLVNSPSNLSPQQTRNGLQARTASGFLSDTLVELSINATPQPHQSTQSNSIAETKEPPPPYAQDEAQVPSIFLGLYITSHGIKSAAMVQMIREQTVAYGGTYFDESETIPTDAPVKTIVPHTIRDSQLERSGDDHILAREVFGGRESDPKE</sequence>
<feature type="non-terminal residue" evidence="4">
    <location>
        <position position="1"/>
    </location>
</feature>
<dbReference type="GO" id="GO:0006270">
    <property type="term" value="P:DNA replication initiation"/>
    <property type="evidence" value="ECO:0007669"/>
    <property type="project" value="TreeGrafter"/>
</dbReference>